<keyword evidence="1" id="KW-0732">Signal</keyword>
<dbReference type="AlphaFoldDB" id="A0A811MFI3"/>
<proteinExistence type="predicted"/>
<reference evidence="2" key="1">
    <citation type="submission" date="2020-10" db="EMBL/GenBank/DDBJ databases">
        <authorList>
            <person name="Han B."/>
            <person name="Lu T."/>
            <person name="Zhao Q."/>
            <person name="Huang X."/>
            <person name="Zhao Y."/>
        </authorList>
    </citation>
    <scope>NUCLEOTIDE SEQUENCE</scope>
</reference>
<sequence>MAATTCCLLLVCLVAGQLLAMAEAKENAHHHQKLLAAAPTPSSPAGLPTDPKLISPCAFCYAYSCPSDCKGICGCH</sequence>
<comment type="caution">
    <text evidence="2">The sequence shown here is derived from an EMBL/GenBank/DDBJ whole genome shotgun (WGS) entry which is preliminary data.</text>
</comment>
<accession>A0A811MFI3</accession>
<feature type="signal peptide" evidence="1">
    <location>
        <begin position="1"/>
        <end position="24"/>
    </location>
</feature>
<keyword evidence="3" id="KW-1185">Reference proteome</keyword>
<name>A0A811MFI3_9POAL</name>
<dbReference type="EMBL" id="CAJGYO010000001">
    <property type="protein sequence ID" value="CAD6204728.1"/>
    <property type="molecule type" value="Genomic_DNA"/>
</dbReference>
<evidence type="ECO:0000313" key="3">
    <source>
        <dbReference type="Proteomes" id="UP000604825"/>
    </source>
</evidence>
<evidence type="ECO:0000313" key="2">
    <source>
        <dbReference type="EMBL" id="CAD6204728.1"/>
    </source>
</evidence>
<protein>
    <submittedName>
        <fullName evidence="2">Uncharacterized protein</fullName>
    </submittedName>
</protein>
<evidence type="ECO:0000256" key="1">
    <source>
        <dbReference type="SAM" id="SignalP"/>
    </source>
</evidence>
<feature type="chain" id="PRO_5032331650" evidence="1">
    <location>
        <begin position="25"/>
        <end position="76"/>
    </location>
</feature>
<gene>
    <name evidence="2" type="ORF">NCGR_LOCUS2721</name>
</gene>
<organism evidence="2 3">
    <name type="scientific">Miscanthus lutarioriparius</name>
    <dbReference type="NCBI Taxonomy" id="422564"/>
    <lineage>
        <taxon>Eukaryota</taxon>
        <taxon>Viridiplantae</taxon>
        <taxon>Streptophyta</taxon>
        <taxon>Embryophyta</taxon>
        <taxon>Tracheophyta</taxon>
        <taxon>Spermatophyta</taxon>
        <taxon>Magnoliopsida</taxon>
        <taxon>Liliopsida</taxon>
        <taxon>Poales</taxon>
        <taxon>Poaceae</taxon>
        <taxon>PACMAD clade</taxon>
        <taxon>Panicoideae</taxon>
        <taxon>Andropogonodae</taxon>
        <taxon>Andropogoneae</taxon>
        <taxon>Saccharinae</taxon>
        <taxon>Miscanthus</taxon>
    </lineage>
</organism>
<dbReference type="Proteomes" id="UP000604825">
    <property type="component" value="Unassembled WGS sequence"/>
</dbReference>